<name>A0A0P6WN96_9BACI</name>
<dbReference type="InterPro" id="IPR019734">
    <property type="entry name" value="TPR_rpt"/>
</dbReference>
<dbReference type="AlphaFoldDB" id="A0A0P6WN96"/>
<proteinExistence type="predicted"/>
<evidence type="ECO:0000256" key="1">
    <source>
        <dbReference type="PROSITE-ProRule" id="PRU00339"/>
    </source>
</evidence>
<dbReference type="InterPro" id="IPR001173">
    <property type="entry name" value="Glyco_trans_2-like"/>
</dbReference>
<accession>A0A0P6WN96</accession>
<dbReference type="Gene3D" id="1.25.40.10">
    <property type="entry name" value="Tetratricopeptide repeat domain"/>
    <property type="match status" value="2"/>
</dbReference>
<dbReference type="CDD" id="cd02511">
    <property type="entry name" value="Beta4Glucosyltransferase"/>
    <property type="match status" value="1"/>
</dbReference>
<dbReference type="PATRIC" id="fig|218284.4.peg.2712"/>
<dbReference type="PANTHER" id="PTHR43630">
    <property type="entry name" value="POLY-BETA-1,6-N-ACETYL-D-GLUCOSAMINE SYNTHASE"/>
    <property type="match status" value="1"/>
</dbReference>
<gene>
    <name evidence="3" type="ORF">AM506_20835</name>
</gene>
<dbReference type="Pfam" id="PF14561">
    <property type="entry name" value="TPR_20"/>
    <property type="match status" value="1"/>
</dbReference>
<evidence type="ECO:0000259" key="2">
    <source>
        <dbReference type="Pfam" id="PF00535"/>
    </source>
</evidence>
<dbReference type="Pfam" id="PF00535">
    <property type="entry name" value="Glycos_transf_2"/>
    <property type="match status" value="1"/>
</dbReference>
<dbReference type="InterPro" id="IPR011990">
    <property type="entry name" value="TPR-like_helical_dom_sf"/>
</dbReference>
<organism evidence="3 4">
    <name type="scientific">Rossellomorea vietnamensis</name>
    <dbReference type="NCBI Taxonomy" id="218284"/>
    <lineage>
        <taxon>Bacteria</taxon>
        <taxon>Bacillati</taxon>
        <taxon>Bacillota</taxon>
        <taxon>Bacilli</taxon>
        <taxon>Bacillales</taxon>
        <taxon>Bacillaceae</taxon>
        <taxon>Rossellomorea</taxon>
    </lineage>
</organism>
<keyword evidence="1" id="KW-0802">TPR repeat</keyword>
<reference evidence="3 4" key="1">
    <citation type="submission" date="2015-08" db="EMBL/GenBank/DDBJ databases">
        <title>Draft Genome Sequence of Bacillus vietnamensis UCD-SED5.</title>
        <authorList>
            <person name="Lee R.D."/>
            <person name="Jospin G."/>
            <person name="Lang J.M."/>
            <person name="Coil D.A."/>
            <person name="Eisen J.A."/>
        </authorList>
    </citation>
    <scope>NUCLEOTIDE SEQUENCE [LARGE SCALE GENOMIC DNA]</scope>
    <source>
        <strain evidence="3 4">UCD-SED5</strain>
    </source>
</reference>
<evidence type="ECO:0000313" key="3">
    <source>
        <dbReference type="EMBL" id="KPL57694.1"/>
    </source>
</evidence>
<dbReference type="PROSITE" id="PS50005">
    <property type="entry name" value="TPR"/>
    <property type="match status" value="1"/>
</dbReference>
<dbReference type="Gene3D" id="3.90.550.10">
    <property type="entry name" value="Spore Coat Polysaccharide Biosynthesis Protein SpsA, Chain A"/>
    <property type="match status" value="1"/>
</dbReference>
<dbReference type="OrthoDB" id="9815923at2"/>
<feature type="repeat" description="TPR" evidence="1">
    <location>
        <begin position="320"/>
        <end position="353"/>
    </location>
</feature>
<protein>
    <recommendedName>
        <fullName evidence="2">Glycosyltransferase 2-like domain-containing protein</fullName>
    </recommendedName>
</protein>
<feature type="domain" description="Glycosyltransferase 2-like" evidence="2">
    <location>
        <begin position="8"/>
        <end position="125"/>
    </location>
</feature>
<dbReference type="RefSeq" id="WP_060674942.1">
    <property type="nucleotide sequence ID" value="NZ_LIXZ01000030.1"/>
</dbReference>
<dbReference type="SUPFAM" id="SSF48452">
    <property type="entry name" value="TPR-like"/>
    <property type="match status" value="1"/>
</dbReference>
<dbReference type="Proteomes" id="UP000050398">
    <property type="component" value="Unassembled WGS sequence"/>
</dbReference>
<dbReference type="SUPFAM" id="SSF53448">
    <property type="entry name" value="Nucleotide-diphospho-sugar transferases"/>
    <property type="match status" value="1"/>
</dbReference>
<dbReference type="EMBL" id="LIXZ01000030">
    <property type="protein sequence ID" value="KPL57694.1"/>
    <property type="molecule type" value="Genomic_DNA"/>
</dbReference>
<sequence>MTTSHFLSLCMIVSNEEHTLARCLASVKDAVDEIILVDTGSTDRTVDIGKKFGARIFPYIWNDDFSDARNRGIKEAKGEWILVLDADETLDAIDSLSLKKELWKTQADGLYLNILNYYGVYKEGSYFTDSSCRIFRRSPDIFFEGRIHETVTSSIKDRGGSLELGEYTILHYGYLDDYIQLKQKNERNTRLIETALVENPDDIRLRYALGSEQIQKGDYEDALGTFLEILKNLSPFDDHAPDIILKSVNLLWYFHRRQEALNLLEKGITAYPDFPELWDTKADILLESNCFQEALYSLFQSMDNGDQKKHYSSHAGAGTYLTAYKAGLIYEKIQDDVNALKYYQSTLDLKPNFKLAFDRWIHWALYRSPSPYVVECIGKWRDGLEPSQWIKAIRMSILYDKHEIEGELWKLMPRDYLPEVKDEIGLLSKAISFSLKGLKEEALRIMQRNQRRTKKMDEVLLEWCLYYDMDRGQDLHALLSEYSAIYPLAKHLSTFMEGELHGTEQEESLNLAKHMFMEAGCWEGFVRFLHSIPKQSRLSKSFPLSHFYMFFNASEKTASTLLDFYYCYYEQYSVNEKLAISILAIKAEDYQLAQRTLVTTAESFPDNPLPRWTLALFYFHHRSPWSSSLLDELKPIVIHLSN</sequence>
<dbReference type="InterPro" id="IPR029044">
    <property type="entry name" value="Nucleotide-diphossugar_trans"/>
</dbReference>
<dbReference type="PANTHER" id="PTHR43630:SF2">
    <property type="entry name" value="GLYCOSYLTRANSFERASE"/>
    <property type="match status" value="1"/>
</dbReference>
<comment type="caution">
    <text evidence="3">The sequence shown here is derived from an EMBL/GenBank/DDBJ whole genome shotgun (WGS) entry which is preliminary data.</text>
</comment>
<evidence type="ECO:0000313" key="4">
    <source>
        <dbReference type="Proteomes" id="UP000050398"/>
    </source>
</evidence>